<dbReference type="PROSITE" id="PS51855">
    <property type="entry name" value="MGS"/>
    <property type="match status" value="1"/>
</dbReference>
<evidence type="ECO:0000256" key="1">
    <source>
        <dbReference type="ARBA" id="ARBA00006287"/>
    </source>
</evidence>
<reference evidence="5 6" key="1">
    <citation type="submission" date="2017-04" db="EMBL/GenBank/DDBJ databases">
        <authorList>
            <person name="Afonso C.L."/>
            <person name="Miller P.J."/>
            <person name="Scott M.A."/>
            <person name="Spackman E."/>
            <person name="Goraichik I."/>
            <person name="Dimitrov K.M."/>
            <person name="Suarez D.L."/>
            <person name="Swayne D.E."/>
        </authorList>
    </citation>
    <scope>NUCLEOTIDE SEQUENCE [LARGE SCALE GENOMIC DNA]</scope>
    <source>
        <strain evidence="5 6">USBA 355</strain>
    </source>
</reference>
<dbReference type="HAMAP" id="MF_00549">
    <property type="entry name" value="Methylglyoxal_synth"/>
    <property type="match status" value="1"/>
</dbReference>
<evidence type="ECO:0000259" key="4">
    <source>
        <dbReference type="PROSITE" id="PS51855"/>
    </source>
</evidence>
<dbReference type="EC" id="4.2.3.3" evidence="2"/>
<dbReference type="GO" id="GO:0005829">
    <property type="term" value="C:cytosol"/>
    <property type="evidence" value="ECO:0007669"/>
    <property type="project" value="TreeGrafter"/>
</dbReference>
<feature type="binding site" evidence="2">
    <location>
        <position position="15"/>
    </location>
    <ligand>
        <name>substrate</name>
    </ligand>
</feature>
<feature type="active site" description="Proton donor/acceptor" evidence="2 3">
    <location>
        <position position="67"/>
    </location>
</feature>
<organism evidence="5 6">
    <name type="scientific">Tistlia consotensis USBA 355</name>
    <dbReference type="NCBI Taxonomy" id="560819"/>
    <lineage>
        <taxon>Bacteria</taxon>
        <taxon>Pseudomonadati</taxon>
        <taxon>Pseudomonadota</taxon>
        <taxon>Alphaproteobacteria</taxon>
        <taxon>Rhodospirillales</taxon>
        <taxon>Rhodovibrionaceae</taxon>
        <taxon>Tistlia</taxon>
    </lineage>
</organism>
<evidence type="ECO:0000313" key="6">
    <source>
        <dbReference type="Proteomes" id="UP000192917"/>
    </source>
</evidence>
<name>A0A1Y6CWG9_9PROT</name>
<dbReference type="GO" id="GO:0019242">
    <property type="term" value="P:methylglyoxal biosynthetic process"/>
    <property type="evidence" value="ECO:0007669"/>
    <property type="project" value="UniProtKB-UniRule"/>
</dbReference>
<keyword evidence="6" id="KW-1185">Reference proteome</keyword>
<dbReference type="Gene3D" id="3.40.50.1380">
    <property type="entry name" value="Methylglyoxal synthase-like domain"/>
    <property type="match status" value="1"/>
</dbReference>
<protein>
    <recommendedName>
        <fullName evidence="2">Methylglyoxal synthase</fullName>
        <shortName evidence="2">MGS</shortName>
        <ecNumber evidence="2">4.2.3.3</ecNumber>
    </recommendedName>
</protein>
<evidence type="ECO:0000256" key="3">
    <source>
        <dbReference type="PIRSR" id="PIRSR006614-1"/>
    </source>
</evidence>
<dbReference type="RefSeq" id="WP_085127174.1">
    <property type="nucleotide sequence ID" value="NZ_FWZX01000050.1"/>
</dbReference>
<evidence type="ECO:0000313" key="5">
    <source>
        <dbReference type="EMBL" id="SMF83568.1"/>
    </source>
</evidence>
<accession>A0A1Y6CWG9</accession>
<dbReference type="EMBL" id="FWZX01000050">
    <property type="protein sequence ID" value="SMF83568.1"/>
    <property type="molecule type" value="Genomic_DNA"/>
</dbReference>
<dbReference type="InterPro" id="IPR004363">
    <property type="entry name" value="Methylgl_synth"/>
</dbReference>
<dbReference type="GO" id="GO:0008929">
    <property type="term" value="F:methylglyoxal synthase activity"/>
    <property type="evidence" value="ECO:0007669"/>
    <property type="project" value="UniProtKB-UniRule"/>
</dbReference>
<sequence length="132" mass="14105">MAETDGAKRVGLVAHDRCKAEMVDWVRTHRAALARHRLVGTGTTGGAIREATGLEVERLLSGPQGGDAQLGARIAEGRLDVLIFFIDPLSAMPHDVDVKALLRLAILHDVAFACNRATADAFLQGPLLSARD</sequence>
<feature type="binding site" evidence="2">
    <location>
        <begin position="61"/>
        <end position="62"/>
    </location>
    <ligand>
        <name>substrate</name>
    </ligand>
</feature>
<feature type="binding site" evidence="2">
    <location>
        <begin position="41"/>
        <end position="44"/>
    </location>
    <ligand>
        <name>substrate</name>
    </ligand>
</feature>
<dbReference type="NCBIfam" id="NF003559">
    <property type="entry name" value="PRK05234.1"/>
    <property type="match status" value="1"/>
</dbReference>
<dbReference type="Pfam" id="PF02142">
    <property type="entry name" value="MGS"/>
    <property type="match status" value="1"/>
</dbReference>
<dbReference type="PANTHER" id="PTHR30492">
    <property type="entry name" value="METHYLGLYOXAL SYNTHASE"/>
    <property type="match status" value="1"/>
</dbReference>
<dbReference type="Proteomes" id="UP000192917">
    <property type="component" value="Unassembled WGS sequence"/>
</dbReference>
<comment type="similarity">
    <text evidence="1 2">Belongs to the methylglyoxal synthase family.</text>
</comment>
<comment type="function">
    <text evidence="2">Catalyzes the formation of methylglyoxal from dihydroxyacetone phosphate.</text>
</comment>
<dbReference type="SMART" id="SM00851">
    <property type="entry name" value="MGS"/>
    <property type="match status" value="1"/>
</dbReference>
<dbReference type="AlphaFoldDB" id="A0A1Y6CWG9"/>
<feature type="binding site" evidence="2">
    <location>
        <position position="94"/>
    </location>
    <ligand>
        <name>substrate</name>
    </ligand>
</feature>
<dbReference type="InterPro" id="IPR011607">
    <property type="entry name" value="MGS-like_dom"/>
</dbReference>
<dbReference type="InterPro" id="IPR036914">
    <property type="entry name" value="MGS-like_dom_sf"/>
</dbReference>
<dbReference type="PANTHER" id="PTHR30492:SF0">
    <property type="entry name" value="METHYLGLYOXAL SYNTHASE"/>
    <property type="match status" value="1"/>
</dbReference>
<dbReference type="PIRSF" id="PIRSF006614">
    <property type="entry name" value="Methylglyox_syn"/>
    <property type="match status" value="1"/>
</dbReference>
<keyword evidence="2" id="KW-0456">Lyase</keyword>
<gene>
    <name evidence="2" type="primary">mgsA</name>
    <name evidence="5" type="ORF">SAMN05428998_15023</name>
</gene>
<evidence type="ECO:0000256" key="2">
    <source>
        <dbReference type="HAMAP-Rule" id="MF_00549"/>
    </source>
</evidence>
<dbReference type="CDD" id="cd01422">
    <property type="entry name" value="MGS"/>
    <property type="match status" value="1"/>
</dbReference>
<dbReference type="SUPFAM" id="SSF52335">
    <property type="entry name" value="Methylglyoxal synthase-like"/>
    <property type="match status" value="1"/>
</dbReference>
<feature type="domain" description="MGS-like" evidence="4">
    <location>
        <begin position="1"/>
        <end position="132"/>
    </location>
</feature>
<dbReference type="STRING" id="560819.SAMN05428998_15023"/>
<dbReference type="NCBIfam" id="TIGR00160">
    <property type="entry name" value="MGSA"/>
    <property type="match status" value="1"/>
</dbReference>
<proteinExistence type="inferred from homology"/>
<comment type="catalytic activity">
    <reaction evidence="2">
        <text>dihydroxyacetone phosphate = methylglyoxal + phosphate</text>
        <dbReference type="Rhea" id="RHEA:17937"/>
        <dbReference type="ChEBI" id="CHEBI:17158"/>
        <dbReference type="ChEBI" id="CHEBI:43474"/>
        <dbReference type="ChEBI" id="CHEBI:57642"/>
        <dbReference type="EC" id="4.2.3.3"/>
    </reaction>
</comment>
<feature type="binding site" evidence="2">
    <location>
        <position position="19"/>
    </location>
    <ligand>
        <name>substrate</name>
    </ligand>
</feature>